<feature type="transmembrane region" description="Helical" evidence="7">
    <location>
        <begin position="110"/>
        <end position="130"/>
    </location>
</feature>
<keyword evidence="3" id="KW-1003">Cell membrane</keyword>
<evidence type="ECO:0000256" key="1">
    <source>
        <dbReference type="ARBA" id="ARBA00004651"/>
    </source>
</evidence>
<evidence type="ECO:0000256" key="6">
    <source>
        <dbReference type="ARBA" id="ARBA00023136"/>
    </source>
</evidence>
<dbReference type="Gene3D" id="1.10.3720.10">
    <property type="entry name" value="MetI-like"/>
    <property type="match status" value="1"/>
</dbReference>
<keyword evidence="6 7" id="KW-0472">Membrane</keyword>
<evidence type="ECO:0000256" key="3">
    <source>
        <dbReference type="ARBA" id="ARBA00022475"/>
    </source>
</evidence>
<proteinExistence type="predicted"/>
<organism evidence="9 10">
    <name type="scientific">Vallitalea pronyensis</name>
    <dbReference type="NCBI Taxonomy" id="1348613"/>
    <lineage>
        <taxon>Bacteria</taxon>
        <taxon>Bacillati</taxon>
        <taxon>Bacillota</taxon>
        <taxon>Clostridia</taxon>
        <taxon>Lachnospirales</taxon>
        <taxon>Vallitaleaceae</taxon>
        <taxon>Vallitalea</taxon>
    </lineage>
</organism>
<evidence type="ECO:0000256" key="2">
    <source>
        <dbReference type="ARBA" id="ARBA00022448"/>
    </source>
</evidence>
<protein>
    <submittedName>
        <fullName evidence="9">Carbohydrate ABC transporter permease</fullName>
    </submittedName>
</protein>
<gene>
    <name evidence="9" type="ORF">HZI73_07405</name>
</gene>
<dbReference type="InterPro" id="IPR035906">
    <property type="entry name" value="MetI-like_sf"/>
</dbReference>
<dbReference type="GO" id="GO:0005886">
    <property type="term" value="C:plasma membrane"/>
    <property type="evidence" value="ECO:0007669"/>
    <property type="project" value="UniProtKB-SubCell"/>
</dbReference>
<dbReference type="AlphaFoldDB" id="A0A8J8SG91"/>
<dbReference type="RefSeq" id="WP_212697615.1">
    <property type="nucleotide sequence ID" value="NZ_CP058649.1"/>
</dbReference>
<dbReference type="InterPro" id="IPR000515">
    <property type="entry name" value="MetI-like"/>
</dbReference>
<feature type="transmembrane region" description="Helical" evidence="7">
    <location>
        <begin position="262"/>
        <end position="282"/>
    </location>
</feature>
<feature type="transmembrane region" description="Helical" evidence="7">
    <location>
        <begin position="184"/>
        <end position="206"/>
    </location>
</feature>
<dbReference type="Proteomes" id="UP000683246">
    <property type="component" value="Chromosome"/>
</dbReference>
<feature type="transmembrane region" description="Helical" evidence="7">
    <location>
        <begin position="142"/>
        <end position="163"/>
    </location>
</feature>
<keyword evidence="10" id="KW-1185">Reference proteome</keyword>
<evidence type="ECO:0000313" key="10">
    <source>
        <dbReference type="Proteomes" id="UP000683246"/>
    </source>
</evidence>
<dbReference type="KEGG" id="vpy:HZI73_07405"/>
<dbReference type="SUPFAM" id="SSF161098">
    <property type="entry name" value="MetI-like"/>
    <property type="match status" value="1"/>
</dbReference>
<dbReference type="GO" id="GO:0055085">
    <property type="term" value="P:transmembrane transport"/>
    <property type="evidence" value="ECO:0007669"/>
    <property type="project" value="InterPro"/>
</dbReference>
<keyword evidence="2" id="KW-0813">Transport</keyword>
<accession>A0A8J8SG91</accession>
<dbReference type="EMBL" id="CP058649">
    <property type="protein sequence ID" value="QUI22137.1"/>
    <property type="molecule type" value="Genomic_DNA"/>
</dbReference>
<dbReference type="PANTHER" id="PTHR43744">
    <property type="entry name" value="ABC TRANSPORTER PERMEASE PROTEIN MG189-RELATED-RELATED"/>
    <property type="match status" value="1"/>
</dbReference>
<evidence type="ECO:0000259" key="8">
    <source>
        <dbReference type="PROSITE" id="PS50928"/>
    </source>
</evidence>
<keyword evidence="5 7" id="KW-1133">Transmembrane helix</keyword>
<sequence>MKYKNTGTDQVFNIVNGIILAFIFIVVAYPLIYVVSASLSSPTAIIQGRVKLLPVDFSLGGYKAVFANGAVVTGFLNSMFYMIVGTCVNVMMTVMLAYPLSRKGFYGGKAITLLLIFTMMFNAGLIPNYLLIDSLNLIDKRAVMIIPKALNVWNVMITITYFRTTIPDELLEASQVDGCTDFNFIGKIVLPLSKPILAVISLFYAVQHWNSFFDAMLYLNSEKLVPLQIVLRDILVQNQLSMDMITSLDPESISVRENLAVLLKYALIVVSSLPLLIMYPFIQKYFVKGIMIGSVKG</sequence>
<evidence type="ECO:0000313" key="9">
    <source>
        <dbReference type="EMBL" id="QUI22137.1"/>
    </source>
</evidence>
<comment type="subcellular location">
    <subcellularLocation>
        <location evidence="1">Cell membrane</location>
        <topology evidence="1">Multi-pass membrane protein</topology>
    </subcellularLocation>
</comment>
<feature type="transmembrane region" description="Helical" evidence="7">
    <location>
        <begin position="79"/>
        <end position="98"/>
    </location>
</feature>
<feature type="transmembrane region" description="Helical" evidence="7">
    <location>
        <begin position="12"/>
        <end position="32"/>
    </location>
</feature>
<name>A0A8J8SG91_9FIRM</name>
<dbReference type="PROSITE" id="PS50928">
    <property type="entry name" value="ABC_TM1"/>
    <property type="match status" value="1"/>
</dbReference>
<feature type="domain" description="ABC transmembrane type-1" evidence="8">
    <location>
        <begin position="75"/>
        <end position="274"/>
    </location>
</feature>
<dbReference type="PANTHER" id="PTHR43744:SF9">
    <property type="entry name" value="POLYGALACTURONAN_RHAMNOGALACTURONAN TRANSPORT SYSTEM PERMEASE PROTEIN YTCP"/>
    <property type="match status" value="1"/>
</dbReference>
<keyword evidence="4 7" id="KW-0812">Transmembrane</keyword>
<dbReference type="CDD" id="cd06261">
    <property type="entry name" value="TM_PBP2"/>
    <property type="match status" value="1"/>
</dbReference>
<evidence type="ECO:0000256" key="5">
    <source>
        <dbReference type="ARBA" id="ARBA00022989"/>
    </source>
</evidence>
<evidence type="ECO:0000256" key="4">
    <source>
        <dbReference type="ARBA" id="ARBA00022692"/>
    </source>
</evidence>
<reference evidence="9" key="1">
    <citation type="submission" date="2020-07" db="EMBL/GenBank/DDBJ databases">
        <title>Vallitalea pronyensis genome.</title>
        <authorList>
            <person name="Postec A."/>
        </authorList>
    </citation>
    <scope>NUCLEOTIDE SEQUENCE</scope>
    <source>
        <strain evidence="9">FatNI3</strain>
    </source>
</reference>
<evidence type="ECO:0000256" key="7">
    <source>
        <dbReference type="SAM" id="Phobius"/>
    </source>
</evidence>